<dbReference type="AlphaFoldDB" id="A0A9P1D4Z4"/>
<dbReference type="EMBL" id="CAMXCT010003255">
    <property type="protein sequence ID" value="CAI4003365.1"/>
    <property type="molecule type" value="Genomic_DNA"/>
</dbReference>
<dbReference type="Proteomes" id="UP001152797">
    <property type="component" value="Unassembled WGS sequence"/>
</dbReference>
<evidence type="ECO:0000256" key="1">
    <source>
        <dbReference type="SAM" id="MobiDB-lite"/>
    </source>
</evidence>
<gene>
    <name evidence="3" type="ORF">C1SCF055_LOCUS29237</name>
</gene>
<reference evidence="4 5" key="2">
    <citation type="submission" date="2024-05" db="EMBL/GenBank/DDBJ databases">
        <authorList>
            <person name="Chen Y."/>
            <person name="Shah S."/>
            <person name="Dougan E. K."/>
            <person name="Thang M."/>
            <person name="Chan C."/>
        </authorList>
    </citation>
    <scope>NUCLEOTIDE SEQUENCE [LARGE SCALE GENOMIC DNA]</scope>
</reference>
<dbReference type="InterPro" id="IPR006786">
    <property type="entry name" value="Pinin_SDK_MemA"/>
</dbReference>
<dbReference type="Pfam" id="PF04696">
    <property type="entry name" value="Pinin_SDK_memA"/>
    <property type="match status" value="1"/>
</dbReference>
<dbReference type="EMBL" id="CAMXCT020003255">
    <property type="protein sequence ID" value="CAL1156740.1"/>
    <property type="molecule type" value="Genomic_DNA"/>
</dbReference>
<evidence type="ECO:0000313" key="5">
    <source>
        <dbReference type="Proteomes" id="UP001152797"/>
    </source>
</evidence>
<sequence length="251" mass="26929">MAFRRLGLPLAGLEPARRPKVGSAPAKERAERAAQDPQEPKARVTLAVPATGGTVKAKESKDKAPKTKILVAAAALGAKTKPLLRPRADVDGSGGSGPAPDPVAAAAAAAPAAPGAALRGRNLLGSVLSHLGSARKRLQMDRKVEKGVVKAVMKPKLRMKQQLTRQRVAKSGEDEKEALELRLAEHYSHMMNFIRTRGEPILFYLPAKHNAETQKCLEETQRTIRRKIEMLPTHLGGGAADEEEEAEATED</sequence>
<evidence type="ECO:0000313" key="3">
    <source>
        <dbReference type="EMBL" id="CAI4003365.1"/>
    </source>
</evidence>
<comment type="caution">
    <text evidence="3">The sequence shown here is derived from an EMBL/GenBank/DDBJ whole genome shotgun (WGS) entry which is preliminary data.</text>
</comment>
<dbReference type="EMBL" id="CAMXCT030003255">
    <property type="protein sequence ID" value="CAL4790677.1"/>
    <property type="molecule type" value="Genomic_DNA"/>
</dbReference>
<feature type="compositionally biased region" description="Basic and acidic residues" evidence="1">
    <location>
        <begin position="56"/>
        <end position="65"/>
    </location>
</feature>
<evidence type="ECO:0000259" key="2">
    <source>
        <dbReference type="Pfam" id="PF04696"/>
    </source>
</evidence>
<reference evidence="3" key="1">
    <citation type="submission" date="2022-10" db="EMBL/GenBank/DDBJ databases">
        <authorList>
            <person name="Chen Y."/>
            <person name="Dougan E. K."/>
            <person name="Chan C."/>
            <person name="Rhodes N."/>
            <person name="Thang M."/>
        </authorList>
    </citation>
    <scope>NUCLEOTIDE SEQUENCE</scope>
</reference>
<feature type="region of interest" description="Disordered" evidence="1">
    <location>
        <begin position="84"/>
        <end position="103"/>
    </location>
</feature>
<feature type="compositionally biased region" description="Basic and acidic residues" evidence="1">
    <location>
        <begin position="26"/>
        <end position="42"/>
    </location>
</feature>
<keyword evidence="5" id="KW-1185">Reference proteome</keyword>
<feature type="region of interest" description="Disordered" evidence="1">
    <location>
        <begin position="1"/>
        <end position="67"/>
    </location>
</feature>
<accession>A0A9P1D4Z4</accession>
<proteinExistence type="predicted"/>
<evidence type="ECO:0000313" key="4">
    <source>
        <dbReference type="EMBL" id="CAL4790677.1"/>
    </source>
</evidence>
<dbReference type="OrthoDB" id="330772at2759"/>
<protein>
    <submittedName>
        <fullName evidence="4">Pinin/SDK/MemA protein domain-containing protein</fullName>
    </submittedName>
</protein>
<feature type="domain" description="Pinin/SDK/MemA protein" evidence="2">
    <location>
        <begin position="119"/>
        <end position="221"/>
    </location>
</feature>
<name>A0A9P1D4Z4_9DINO</name>
<organism evidence="3">
    <name type="scientific">Cladocopium goreaui</name>
    <dbReference type="NCBI Taxonomy" id="2562237"/>
    <lineage>
        <taxon>Eukaryota</taxon>
        <taxon>Sar</taxon>
        <taxon>Alveolata</taxon>
        <taxon>Dinophyceae</taxon>
        <taxon>Suessiales</taxon>
        <taxon>Symbiodiniaceae</taxon>
        <taxon>Cladocopium</taxon>
    </lineage>
</organism>